<evidence type="ECO:0000313" key="3">
    <source>
        <dbReference type="EMBL" id="EEE42953.1"/>
    </source>
</evidence>
<dbReference type="AlphaFoldDB" id="A0A5E8GUD9"/>
<protein>
    <submittedName>
        <fullName evidence="3">Carbohydrate-selective porin</fullName>
    </submittedName>
</protein>
<dbReference type="InterPro" id="IPR052932">
    <property type="entry name" value="OprB_Porin"/>
</dbReference>
<dbReference type="GO" id="GO:0015288">
    <property type="term" value="F:porin activity"/>
    <property type="evidence" value="ECO:0007669"/>
    <property type="project" value="InterPro"/>
</dbReference>
<dbReference type="GO" id="GO:0016020">
    <property type="term" value="C:membrane"/>
    <property type="evidence" value="ECO:0007669"/>
    <property type="project" value="InterPro"/>
</dbReference>
<evidence type="ECO:0000256" key="2">
    <source>
        <dbReference type="RuleBase" id="RU363072"/>
    </source>
</evidence>
<gene>
    <name evidence="3" type="ORF">SADFL11_239</name>
</gene>
<reference evidence="3 4" key="2">
    <citation type="submission" date="2013-04" db="EMBL/GenBank/DDBJ databases">
        <authorList>
            <person name="Fiebig A."/>
            <person name="Pradella S."/>
            <person name="Wagner-Doebler I."/>
        </authorList>
    </citation>
    <scope>NUCLEOTIDE SEQUENCE [LARGE SCALE GENOMIC DNA]</scope>
    <source>
        <strain evidence="4">DSM 17067 / NCIMB 14079 / DFL-11</strain>
    </source>
</reference>
<dbReference type="Pfam" id="PF04966">
    <property type="entry name" value="OprB"/>
    <property type="match status" value="1"/>
</dbReference>
<dbReference type="Proteomes" id="UP000004703">
    <property type="component" value="Chromosome"/>
</dbReference>
<dbReference type="GO" id="GO:0008643">
    <property type="term" value="P:carbohydrate transport"/>
    <property type="evidence" value="ECO:0007669"/>
    <property type="project" value="InterPro"/>
</dbReference>
<accession>A0A5E8GUD9</accession>
<dbReference type="InterPro" id="IPR007049">
    <property type="entry name" value="Carb-sel_porin_OprB"/>
</dbReference>
<comment type="caution">
    <text evidence="3">The sequence shown here is derived from an EMBL/GenBank/DDBJ whole genome shotgun (WGS) entry which is preliminary data.</text>
</comment>
<comment type="similarity">
    <text evidence="1 2">Belongs to the OprB family.</text>
</comment>
<evidence type="ECO:0000256" key="1">
    <source>
        <dbReference type="ARBA" id="ARBA00008769"/>
    </source>
</evidence>
<evidence type="ECO:0000313" key="4">
    <source>
        <dbReference type="Proteomes" id="UP000004703"/>
    </source>
</evidence>
<dbReference type="PANTHER" id="PTHR37944">
    <property type="entry name" value="PORIN B"/>
    <property type="match status" value="1"/>
</dbReference>
<dbReference type="InterPro" id="IPR038673">
    <property type="entry name" value="OprB_sf"/>
</dbReference>
<dbReference type="EMBL" id="ACCU02000003">
    <property type="protein sequence ID" value="EEE42953.1"/>
    <property type="molecule type" value="Genomic_DNA"/>
</dbReference>
<organism evidence="3 4">
    <name type="scientific">Roseibium alexandrii (strain DSM 17067 / NCIMB 14079 / DFL-11)</name>
    <name type="common">Labrenzia alexandrii</name>
    <dbReference type="NCBI Taxonomy" id="244592"/>
    <lineage>
        <taxon>Bacteria</taxon>
        <taxon>Pseudomonadati</taxon>
        <taxon>Pseudomonadota</taxon>
        <taxon>Alphaproteobacteria</taxon>
        <taxon>Hyphomicrobiales</taxon>
        <taxon>Stappiaceae</taxon>
        <taxon>Roseibium</taxon>
    </lineage>
</organism>
<dbReference type="Gene3D" id="2.40.160.180">
    <property type="entry name" value="Carbohydrate-selective porin OprB"/>
    <property type="match status" value="1"/>
</dbReference>
<reference evidence="3 4" key="1">
    <citation type="submission" date="2008-01" db="EMBL/GenBank/DDBJ databases">
        <authorList>
            <person name="Wagner-Dobler I."/>
            <person name="Ferriera S."/>
            <person name="Johnson J."/>
            <person name="Kravitz S."/>
            <person name="Beeson K."/>
            <person name="Sutton G."/>
            <person name="Rogers Y.-H."/>
            <person name="Friedman R."/>
            <person name="Frazier M."/>
            <person name="Venter J.C."/>
        </authorList>
    </citation>
    <scope>NUCLEOTIDE SEQUENCE [LARGE SCALE GENOMIC DNA]</scope>
    <source>
        <strain evidence="4">DSM 17067 / NCIMB 14079 / DFL-11</strain>
    </source>
</reference>
<name>A0A5E8GUD9_ROSAD</name>
<dbReference type="PANTHER" id="PTHR37944:SF1">
    <property type="entry name" value="PORIN B"/>
    <property type="match status" value="1"/>
</dbReference>
<proteinExistence type="inferred from homology"/>
<sequence>MGLLGSQLRGITLITGAILVGSPFAFGQSADGTEATEKEFISILDVAPAVYYGLKRMPKFYGDPNMDPATVDGRLLDRQYLFGSLGGLRTQAAENGLVVDAGVTQVVQGSANGTSDGARYYGSADLWAVLDTGRAGLWSGGLIVSHLEGNWGKTVTGTGAVLPLNSDSIMPAEPSALALSELYAVQALPAGFSVLAGKVNFTGLADTNLFANNERSQFLYVGLNNNPILGAFVPYTSLGGAVIKQITEDLSVTGVVTSNNTNAVTPGFEDFGFDTMTYGVAATWTPKFGNLPGNYNALAGYTSKDPLRYDIDERYLFEVLTGQVPAATRTGNYALTLTASQYVWADESVKRSDGLPVGIGLFGRFGIAPEGRNVIDQFYSLGIGGFGGLFGRADDNWGIGWAGTHFSDDLRSDLSAVGVSIDRFEHAIEAYYNVAWTPAARTSLNVQYINSANPAADDAFVIGTRLQLDF</sequence>